<protein>
    <recommendedName>
        <fullName evidence="3">BACON domain-containing protein</fullName>
    </recommendedName>
</protein>
<proteinExistence type="predicted"/>
<dbReference type="AlphaFoldDB" id="A0A9D1GQH9"/>
<reference evidence="1" key="2">
    <citation type="journal article" date="2021" name="PeerJ">
        <title>Extensive microbial diversity within the chicken gut microbiome revealed by metagenomics and culture.</title>
        <authorList>
            <person name="Gilroy R."/>
            <person name="Ravi A."/>
            <person name="Getino M."/>
            <person name="Pursley I."/>
            <person name="Horton D.L."/>
            <person name="Alikhan N.F."/>
            <person name="Baker D."/>
            <person name="Gharbi K."/>
            <person name="Hall N."/>
            <person name="Watson M."/>
            <person name="Adriaenssens E.M."/>
            <person name="Foster-Nyarko E."/>
            <person name="Jarju S."/>
            <person name="Secka A."/>
            <person name="Antonio M."/>
            <person name="Oren A."/>
            <person name="Chaudhuri R.R."/>
            <person name="La Ragione R."/>
            <person name="Hildebrand F."/>
            <person name="Pallen M.J."/>
        </authorList>
    </citation>
    <scope>NUCLEOTIDE SEQUENCE</scope>
    <source>
        <strain evidence="1">ChiHecec2B26-709</strain>
    </source>
</reference>
<sequence>MKKFLYVAAVAACLALCGCQQKPETAEPPVIVLGFEGELLLDPDGGEGSFSYAVESPVEGGVLEVSAPDDEWVYDFEVVEEENKVKFDVLPNDTGASRSAVIHLVYVYGDKKVEKDFTAVQEPAASAAVPAIVLGFEGELSLEPDGGEGSFSYTIESPVEGGVLEVSAPECPWVHDFVVSEADGSVSFELYANGTGAARSGEIHLAYVYRENKVESSFTAVQQAGSTIWEGTPDIIVRDMTVQAEGGEGLSVLYYINYSWDGEVTMTYEDKDWVHDVALTEFAHEIGENDNGEVLFSLDPNTGEKREFKITLTYTYEGGKDVQDFTVIQVAGSAEEQVHREMKYAMGAYNGTDKTYVDAIHEYHVYMSNQPFEAPDEYAATSASYDVYLYAAAPEDPVTMLPPAGTYPLSGAIVPDVFSLEFRDIFGDWHLDFSDGTLTLAYDDSGNMILEIIATDYETGDIHRVTFTGEVIFTDIRE</sequence>
<accession>A0A9D1GQH9</accession>
<evidence type="ECO:0008006" key="3">
    <source>
        <dbReference type="Google" id="ProtNLM"/>
    </source>
</evidence>
<dbReference type="Proteomes" id="UP000886881">
    <property type="component" value="Unassembled WGS sequence"/>
</dbReference>
<reference evidence="1" key="1">
    <citation type="submission" date="2020-10" db="EMBL/GenBank/DDBJ databases">
        <authorList>
            <person name="Gilroy R."/>
        </authorList>
    </citation>
    <scope>NUCLEOTIDE SEQUENCE</scope>
    <source>
        <strain evidence="1">ChiHecec2B26-709</strain>
    </source>
</reference>
<evidence type="ECO:0000313" key="2">
    <source>
        <dbReference type="Proteomes" id="UP000886881"/>
    </source>
</evidence>
<gene>
    <name evidence="1" type="ORF">IAC35_07105</name>
</gene>
<name>A0A9D1GQH9_9BACT</name>
<organism evidence="1 2">
    <name type="scientific">Candidatus Cryptobacteroides merdipullorum</name>
    <dbReference type="NCBI Taxonomy" id="2840771"/>
    <lineage>
        <taxon>Bacteria</taxon>
        <taxon>Pseudomonadati</taxon>
        <taxon>Bacteroidota</taxon>
        <taxon>Bacteroidia</taxon>
        <taxon>Bacteroidales</taxon>
        <taxon>Candidatus Cryptobacteroides</taxon>
    </lineage>
</organism>
<dbReference type="EMBL" id="DVLC01000128">
    <property type="protein sequence ID" value="HIT47607.1"/>
    <property type="molecule type" value="Genomic_DNA"/>
</dbReference>
<evidence type="ECO:0000313" key="1">
    <source>
        <dbReference type="EMBL" id="HIT47607.1"/>
    </source>
</evidence>
<dbReference type="PROSITE" id="PS51257">
    <property type="entry name" value="PROKAR_LIPOPROTEIN"/>
    <property type="match status" value="1"/>
</dbReference>
<comment type="caution">
    <text evidence="1">The sequence shown here is derived from an EMBL/GenBank/DDBJ whole genome shotgun (WGS) entry which is preliminary data.</text>
</comment>